<reference evidence="1" key="1">
    <citation type="submission" date="2024-09" db="EMBL/GenBank/DDBJ databases">
        <title>Draft Genome Sequences of Neofusicoccum parvum.</title>
        <authorList>
            <person name="Ashida A."/>
            <person name="Camagna M."/>
            <person name="Tanaka A."/>
            <person name="Takemoto D."/>
        </authorList>
    </citation>
    <scope>NUCLEOTIDE SEQUENCE</scope>
    <source>
        <strain evidence="1">PPO83</strain>
    </source>
</reference>
<evidence type="ECO:0000313" key="1">
    <source>
        <dbReference type="EMBL" id="GME26539.1"/>
    </source>
</evidence>
<name>A0ACB5S189_9PEZI</name>
<gene>
    <name evidence="1" type="primary">g9618</name>
    <name evidence="1" type="ORF">NpPPO83_00009618</name>
</gene>
<dbReference type="EMBL" id="BSXG01000029">
    <property type="protein sequence ID" value="GME26539.1"/>
    <property type="molecule type" value="Genomic_DNA"/>
</dbReference>
<proteinExistence type="predicted"/>
<comment type="caution">
    <text evidence="1">The sequence shown here is derived from an EMBL/GenBank/DDBJ whole genome shotgun (WGS) entry which is preliminary data.</text>
</comment>
<sequence length="615" mass="70448">MAHTYAAAQRLCLPGFGLPVNFKPNAGSSQRYKAGLVYPSAVLYWHVDAMTVRERNMLEVMNQLTDKDEWERKIFDETIVEKWRKEAVSAEPQLTTWSRYTFTNSQGFTDQMFDFCIAELRDKARVYKDTKIVRIFDTAAAVVKSDMIVSPELKKDITKAVADLLEDVPDRLKDWHPGSNQQVLDLVHPSLFPLVYGRTRILPDSTIGLEDCLKSTGSGELIPAPPAEEGIETEYDSNKVMPTPTNLWSTKFQWLPCEAKFTTDGNLKIESYINNLHPIKHKALYPLVEQVLDAAVPLWDEVLGFVGTNPFSDEYKRIDSKDADYIFDESEDAETEDEEEEDEDDWDHERNKASLDKDRTLILPDPHDYGVKDKEQAVTSYKDHLRTTFASQGLQVIVKLANIMLTPDEPTYEGGSWHVEGQLNERICATAIYYYDSENVTDSYLGFRQKVDTYGPEDNAHSQDDYGGLEFLFDITQHESAVQDIGRVKTSEGRLIAFPNVMQHRVSPFALQDPTKPGCRKIIALFLVDPHTRVISTANVPPQRKDWWFDVLRENGSLQAFPEELAQHINDDVEDWPMGMEEAKVLREELMEERRAYIPKVENTVYSQEFSFCEH</sequence>
<keyword evidence="2" id="KW-1185">Reference proteome</keyword>
<evidence type="ECO:0000313" key="2">
    <source>
        <dbReference type="Proteomes" id="UP001165186"/>
    </source>
</evidence>
<accession>A0ACB5S189</accession>
<dbReference type="Proteomes" id="UP001165186">
    <property type="component" value="Unassembled WGS sequence"/>
</dbReference>
<organism evidence="1 2">
    <name type="scientific">Neofusicoccum parvum</name>
    <dbReference type="NCBI Taxonomy" id="310453"/>
    <lineage>
        <taxon>Eukaryota</taxon>
        <taxon>Fungi</taxon>
        <taxon>Dikarya</taxon>
        <taxon>Ascomycota</taxon>
        <taxon>Pezizomycotina</taxon>
        <taxon>Dothideomycetes</taxon>
        <taxon>Dothideomycetes incertae sedis</taxon>
        <taxon>Botryosphaeriales</taxon>
        <taxon>Botryosphaeriaceae</taxon>
        <taxon>Neofusicoccum</taxon>
    </lineage>
</organism>
<protein>
    <submittedName>
        <fullName evidence="1">Uncharacterized protein</fullName>
    </submittedName>
</protein>